<evidence type="ECO:0000256" key="2">
    <source>
        <dbReference type="ARBA" id="ARBA00008130"/>
    </source>
</evidence>
<keyword evidence="10" id="KW-0675">Receptor</keyword>
<comment type="subcellular location">
    <subcellularLocation>
        <location evidence="1">Membrane</location>
        <topology evidence="1">Multi-pass membrane protein</topology>
    </subcellularLocation>
</comment>
<protein>
    <recommendedName>
        <fullName evidence="13">Response regulatory domain-containing protein</fullName>
    </recommendedName>
</protein>
<proteinExistence type="inferred from homology"/>
<evidence type="ECO:0000256" key="3">
    <source>
        <dbReference type="ARBA" id="ARBA00022543"/>
    </source>
</evidence>
<dbReference type="PANTHER" id="PTHR28286:SF2">
    <property type="entry name" value="BACTERIORHODOPSIN _OPSIN, NOPA (EUROFUNG)"/>
    <property type="match status" value="1"/>
</dbReference>
<dbReference type="InterPro" id="IPR001425">
    <property type="entry name" value="Arc/bac/fun_rhodopsins"/>
</dbReference>
<evidence type="ECO:0000256" key="5">
    <source>
        <dbReference type="ARBA" id="ARBA00022692"/>
    </source>
</evidence>
<name>A0AAE0LFC4_9CHLO</name>
<evidence type="ECO:0000256" key="7">
    <source>
        <dbReference type="ARBA" id="ARBA00022989"/>
    </source>
</evidence>
<dbReference type="Pfam" id="PF01036">
    <property type="entry name" value="Bac_rhodopsin"/>
    <property type="match status" value="1"/>
</dbReference>
<evidence type="ECO:0000256" key="8">
    <source>
        <dbReference type="ARBA" id="ARBA00022991"/>
    </source>
</evidence>
<comment type="similarity">
    <text evidence="2">Belongs to the archaeal/bacterial/fungal opsin family.</text>
</comment>
<evidence type="ECO:0000259" key="13">
    <source>
        <dbReference type="PROSITE" id="PS50110"/>
    </source>
</evidence>
<dbReference type="EMBL" id="LGRX02003188">
    <property type="protein sequence ID" value="KAK3282709.1"/>
    <property type="molecule type" value="Genomic_DNA"/>
</dbReference>
<dbReference type="AlphaFoldDB" id="A0AAE0LFC4"/>
<keyword evidence="15" id="KW-1185">Reference proteome</keyword>
<feature type="transmembrane region" description="Helical" evidence="12">
    <location>
        <begin position="6"/>
        <end position="25"/>
    </location>
</feature>
<dbReference type="GO" id="GO:0007602">
    <property type="term" value="P:phototransduction"/>
    <property type="evidence" value="ECO:0007669"/>
    <property type="project" value="UniProtKB-KW"/>
</dbReference>
<evidence type="ECO:0000256" key="11">
    <source>
        <dbReference type="PROSITE-ProRule" id="PRU00169"/>
    </source>
</evidence>
<dbReference type="GO" id="GO:0009881">
    <property type="term" value="F:photoreceptor activity"/>
    <property type="evidence" value="ECO:0007669"/>
    <property type="project" value="UniProtKB-KW"/>
</dbReference>
<dbReference type="SMART" id="SM01021">
    <property type="entry name" value="Bac_rhodopsin"/>
    <property type="match status" value="1"/>
</dbReference>
<keyword evidence="3" id="KW-0600">Photoreceptor protein</keyword>
<keyword evidence="4" id="KW-0716">Sensory transduction</keyword>
<feature type="domain" description="Response regulatory" evidence="13">
    <location>
        <begin position="247"/>
        <end position="289"/>
    </location>
</feature>
<evidence type="ECO:0000256" key="10">
    <source>
        <dbReference type="ARBA" id="ARBA00023170"/>
    </source>
</evidence>
<sequence length="289" mass="32380">MGSLSYGVQVLDIVLLCMCFCFYIYQFVVNKKCKFEVLYVSFSGAAVDIAKVIMGDSEPAVLILSNGLTLNWFRYFGWLCTCPVLLIHLSNLSGEEVFNVRRMMKLLVFLQIMLLFSCTSTITEGATRAITFTVASLSCGGIYTLAYAIFKEAYLTFPKKAQWLVLTMAGIFYTSWSMFGLLVFLGPEGANFWTADAVKTGTCIADIGSKQMWGFCGWWLRWKILRSGGDGVLEDVEESISYSVEANVLLVENDPVLSSLLSNKFEQMKYGVKVVMSKDDMLEDLKQHS</sequence>
<feature type="transmembrane region" description="Helical" evidence="12">
    <location>
        <begin position="129"/>
        <end position="150"/>
    </location>
</feature>
<evidence type="ECO:0000256" key="1">
    <source>
        <dbReference type="ARBA" id="ARBA00004141"/>
    </source>
</evidence>
<feature type="transmembrane region" description="Helical" evidence="12">
    <location>
        <begin position="106"/>
        <end position="123"/>
    </location>
</feature>
<dbReference type="SUPFAM" id="SSF81321">
    <property type="entry name" value="Family A G protein-coupled receptor-like"/>
    <property type="match status" value="1"/>
</dbReference>
<evidence type="ECO:0000256" key="4">
    <source>
        <dbReference type="ARBA" id="ARBA00022606"/>
    </source>
</evidence>
<keyword evidence="7 12" id="KW-1133">Transmembrane helix</keyword>
<dbReference type="PANTHER" id="PTHR28286">
    <property type="match status" value="1"/>
</dbReference>
<keyword evidence="8" id="KW-0157">Chromophore</keyword>
<accession>A0AAE0LFC4</accession>
<keyword evidence="9 12" id="KW-0472">Membrane</keyword>
<dbReference type="Gene3D" id="1.20.1070.10">
    <property type="entry name" value="Rhodopsin 7-helix transmembrane proteins"/>
    <property type="match status" value="1"/>
</dbReference>
<evidence type="ECO:0000313" key="15">
    <source>
        <dbReference type="Proteomes" id="UP001190700"/>
    </source>
</evidence>
<evidence type="ECO:0000256" key="9">
    <source>
        <dbReference type="ARBA" id="ARBA00023136"/>
    </source>
</evidence>
<organism evidence="14 15">
    <name type="scientific">Cymbomonas tetramitiformis</name>
    <dbReference type="NCBI Taxonomy" id="36881"/>
    <lineage>
        <taxon>Eukaryota</taxon>
        <taxon>Viridiplantae</taxon>
        <taxon>Chlorophyta</taxon>
        <taxon>Pyramimonadophyceae</taxon>
        <taxon>Pyramimonadales</taxon>
        <taxon>Pyramimonadaceae</taxon>
        <taxon>Cymbomonas</taxon>
    </lineage>
</organism>
<comment type="caution">
    <text evidence="14">The sequence shown here is derived from an EMBL/GenBank/DDBJ whole genome shotgun (WGS) entry which is preliminary data.</text>
</comment>
<feature type="transmembrane region" description="Helical" evidence="12">
    <location>
        <begin position="162"/>
        <end position="185"/>
    </location>
</feature>
<dbReference type="GO" id="GO:0000160">
    <property type="term" value="P:phosphorelay signal transduction system"/>
    <property type="evidence" value="ECO:0007669"/>
    <property type="project" value="InterPro"/>
</dbReference>
<dbReference type="InterPro" id="IPR001789">
    <property type="entry name" value="Sig_transdc_resp-reg_receiver"/>
</dbReference>
<evidence type="ECO:0000256" key="12">
    <source>
        <dbReference type="SAM" id="Phobius"/>
    </source>
</evidence>
<dbReference type="GO" id="GO:0005886">
    <property type="term" value="C:plasma membrane"/>
    <property type="evidence" value="ECO:0007669"/>
    <property type="project" value="TreeGrafter"/>
</dbReference>
<feature type="transmembrane region" description="Helical" evidence="12">
    <location>
        <begin position="75"/>
        <end position="94"/>
    </location>
</feature>
<keyword evidence="5 12" id="KW-0812">Transmembrane</keyword>
<keyword evidence="6" id="KW-0681">Retinal protein</keyword>
<comment type="caution">
    <text evidence="11">Lacks conserved residue(s) required for the propagation of feature annotation.</text>
</comment>
<gene>
    <name evidence="14" type="ORF">CYMTET_9570</name>
</gene>
<evidence type="ECO:0000256" key="6">
    <source>
        <dbReference type="ARBA" id="ARBA00022925"/>
    </source>
</evidence>
<dbReference type="Proteomes" id="UP001190700">
    <property type="component" value="Unassembled WGS sequence"/>
</dbReference>
<evidence type="ECO:0000313" key="14">
    <source>
        <dbReference type="EMBL" id="KAK3282709.1"/>
    </source>
</evidence>
<dbReference type="PROSITE" id="PS50110">
    <property type="entry name" value="RESPONSE_REGULATORY"/>
    <property type="match status" value="1"/>
</dbReference>
<reference evidence="14 15" key="1">
    <citation type="journal article" date="2015" name="Genome Biol. Evol.">
        <title>Comparative Genomics of a Bacterivorous Green Alga Reveals Evolutionary Causalities and Consequences of Phago-Mixotrophic Mode of Nutrition.</title>
        <authorList>
            <person name="Burns J.A."/>
            <person name="Paasch A."/>
            <person name="Narechania A."/>
            <person name="Kim E."/>
        </authorList>
    </citation>
    <scope>NUCLEOTIDE SEQUENCE [LARGE SCALE GENOMIC DNA]</scope>
    <source>
        <strain evidence="14 15">PLY_AMNH</strain>
    </source>
</reference>